<evidence type="ECO:0000259" key="1">
    <source>
        <dbReference type="Pfam" id="PF21941"/>
    </source>
</evidence>
<dbReference type="Proteomes" id="UP001595693">
    <property type="component" value="Unassembled WGS sequence"/>
</dbReference>
<reference evidence="3" key="1">
    <citation type="journal article" date="2019" name="Int. J. Syst. Evol. Microbiol.">
        <title>The Global Catalogue of Microorganisms (GCM) 10K type strain sequencing project: providing services to taxonomists for standard genome sequencing and annotation.</title>
        <authorList>
            <consortium name="The Broad Institute Genomics Platform"/>
            <consortium name="The Broad Institute Genome Sequencing Center for Infectious Disease"/>
            <person name="Wu L."/>
            <person name="Ma J."/>
        </authorList>
    </citation>
    <scope>NUCLEOTIDE SEQUENCE [LARGE SCALE GENOMIC DNA]</scope>
    <source>
        <strain evidence="3">CCUG 2113</strain>
    </source>
</reference>
<organism evidence="2 3">
    <name type="scientific">Acidovorax facilis</name>
    <dbReference type="NCBI Taxonomy" id="12917"/>
    <lineage>
        <taxon>Bacteria</taxon>
        <taxon>Pseudomonadati</taxon>
        <taxon>Pseudomonadota</taxon>
        <taxon>Betaproteobacteria</taxon>
        <taxon>Burkholderiales</taxon>
        <taxon>Comamonadaceae</taxon>
        <taxon>Acidovorax</taxon>
    </lineage>
</organism>
<evidence type="ECO:0000313" key="2">
    <source>
        <dbReference type="EMBL" id="MFC3937880.1"/>
    </source>
</evidence>
<dbReference type="EMBL" id="JBHSAJ010000145">
    <property type="protein sequence ID" value="MFC3937880.1"/>
    <property type="molecule type" value="Genomic_DNA"/>
</dbReference>
<protein>
    <submittedName>
        <fullName evidence="2">SMEK domain-containing protein</fullName>
    </submittedName>
</protein>
<keyword evidence="3" id="KW-1185">Reference proteome</keyword>
<dbReference type="NCBIfam" id="NF033859">
    <property type="entry name" value="SMEK_N"/>
    <property type="match status" value="1"/>
</dbReference>
<sequence>MITRGHFIGEIVDAFTGISERVETRNRLGITDMSVFTEAFVGELLNAVLGTDLHSLNDERPNEPGLDLGDTGGRYGIQVTATASSQKVRHTLDALTAEQAKAYERIVVFCLGKKQTSYSVEGPFKHGVTFDPEKDIWDFTEIARMVLALPLDKLQAVHQVVRLNTVQLLVELEVPDEKGRYPTNGYDKWEARPPLKFGDGKAFLKFYEKKFGELEDETKVDIAKALPTLAKKLRRLPRVTREFLAMLIERREHREPRRNFRDAAIHAELNKVLRECGGKVKEELDLLIYEGLVAVDGEDPHESGAPEIFMDLTDCIPVREGLVDFIESRGLTVRQVIGGADLSAF</sequence>
<dbReference type="RefSeq" id="WP_055402352.1">
    <property type="nucleotide sequence ID" value="NZ_JAMXAX010000184.1"/>
</dbReference>
<comment type="caution">
    <text evidence="2">The sequence shown here is derived from an EMBL/GenBank/DDBJ whole genome shotgun (WGS) entry which is preliminary data.</text>
</comment>
<dbReference type="Pfam" id="PF21941">
    <property type="entry name" value="SMEK_N"/>
    <property type="match status" value="1"/>
</dbReference>
<gene>
    <name evidence="2" type="ORF">ACFOW3_24980</name>
</gene>
<evidence type="ECO:0000313" key="3">
    <source>
        <dbReference type="Proteomes" id="UP001595693"/>
    </source>
</evidence>
<dbReference type="InterPro" id="IPR047740">
    <property type="entry name" value="SMEK_dom"/>
</dbReference>
<proteinExistence type="predicted"/>
<accession>A0ABV8DHN6</accession>
<name>A0ABV8DHN6_9BURK</name>
<feature type="domain" description="SMEK" evidence="1">
    <location>
        <begin position="11"/>
        <end position="145"/>
    </location>
</feature>